<feature type="compositionally biased region" description="Pro residues" evidence="2">
    <location>
        <begin position="230"/>
        <end position="243"/>
    </location>
</feature>
<accession>A0A8C4LUC9</accession>
<evidence type="ECO:0000313" key="4">
    <source>
        <dbReference type="Ensembl" id="ENSEASP00005013094.1"/>
    </source>
</evidence>
<feature type="domain" description="CCDC92/74 N-terminal" evidence="3">
    <location>
        <begin position="58"/>
        <end position="112"/>
    </location>
</feature>
<organism evidence="4">
    <name type="scientific">Equus asinus asinus</name>
    <dbReference type="NCBI Taxonomy" id="83772"/>
    <lineage>
        <taxon>Eukaryota</taxon>
        <taxon>Metazoa</taxon>
        <taxon>Chordata</taxon>
        <taxon>Craniata</taxon>
        <taxon>Vertebrata</taxon>
        <taxon>Euteleostomi</taxon>
        <taxon>Mammalia</taxon>
        <taxon>Eutheria</taxon>
        <taxon>Laurasiatheria</taxon>
        <taxon>Perissodactyla</taxon>
        <taxon>Equidae</taxon>
        <taxon>Equus</taxon>
    </lineage>
</organism>
<dbReference type="AlphaFoldDB" id="A0A8C4LUC9"/>
<protein>
    <recommendedName>
        <fullName evidence="3">CCDC92/74 N-terminal domain-containing protein</fullName>
    </recommendedName>
</protein>
<dbReference type="InterPro" id="IPR039496">
    <property type="entry name" value="CCDC92/74_N"/>
</dbReference>
<feature type="region of interest" description="Disordered" evidence="2">
    <location>
        <begin position="213"/>
        <end position="373"/>
    </location>
</feature>
<dbReference type="InterPro" id="IPR040370">
    <property type="entry name" value="CCDC74A/CCDC74B/CCDC92"/>
</dbReference>
<dbReference type="PANTHER" id="PTHR14882:SF3">
    <property type="entry name" value="COILED-COIL DOMAIN CONTAINING 92B"/>
    <property type="match status" value="1"/>
</dbReference>
<feature type="region of interest" description="Disordered" evidence="2">
    <location>
        <begin position="423"/>
        <end position="455"/>
    </location>
</feature>
<name>A0A8C4LUC9_EQUAS</name>
<evidence type="ECO:0000256" key="1">
    <source>
        <dbReference type="ARBA" id="ARBA00023054"/>
    </source>
</evidence>
<evidence type="ECO:0000256" key="2">
    <source>
        <dbReference type="SAM" id="MobiDB-lite"/>
    </source>
</evidence>
<sequence length="455" mass="48983">MTVVAETSTWWQQDPRLEETAWDPRLGRADGPRRCWFTLSSSPGGAQAWVAMDTVSLEHQIQSVQRHISFLKKEQMALLRDLHLEILRLQKRCSELTHDLELREAQSHQQGKGRMTGGEVWRASAARWSPSWRRGRRPTRSCGGRWRSARRWCRRCAAACAPRSAASWTSCVAAATAPLCWAPSCRSTPRRPPTSPASCTRCARDCRLRARAPAPPPSPGPAGAHSGPAACPPPPPPRRPLPRAPAGTGPPGTARPAPWTTPMPCPTPRSSSTPGGPRGPAAAARASRPPRSPRTKPARSPGPAGARRPRPARPVRPGTRSRRGAGGVGRAGRRGRATARTQLGPRWQVPEAEGVGPSSRGRAEATPAPQPRPTAPAFCISRCFRSFELSPPARKLLRGAQRLHLLLWRGLAVPIPTQPLGGEGAGVTPCPGKADNRLAGGRTLGWPPERNKSGT</sequence>
<dbReference type="Pfam" id="PF14916">
    <property type="entry name" value="CCDC92"/>
    <property type="match status" value="1"/>
</dbReference>
<dbReference type="PANTHER" id="PTHR14882">
    <property type="entry name" value="COILED-COIL DOMAIN-CONTAINING 74A"/>
    <property type="match status" value="1"/>
</dbReference>
<feature type="compositionally biased region" description="Basic residues" evidence="2">
    <location>
        <begin position="307"/>
        <end position="323"/>
    </location>
</feature>
<keyword evidence="1" id="KW-0175">Coiled coil</keyword>
<dbReference type="OMA" id="WRSARRW"/>
<dbReference type="Ensembl" id="ENSEAST00005014228.1">
    <property type="protein sequence ID" value="ENSEASP00005013094.1"/>
    <property type="gene ID" value="ENSEASG00005009132.1"/>
</dbReference>
<proteinExistence type="predicted"/>
<feature type="compositionally biased region" description="Low complexity" evidence="2">
    <location>
        <begin position="244"/>
        <end position="258"/>
    </location>
</feature>
<evidence type="ECO:0000259" key="3">
    <source>
        <dbReference type="Pfam" id="PF14916"/>
    </source>
</evidence>
<reference evidence="4" key="1">
    <citation type="submission" date="2023-03" db="UniProtKB">
        <authorList>
            <consortium name="Ensembl"/>
        </authorList>
    </citation>
    <scope>IDENTIFICATION</scope>
</reference>
<feature type="compositionally biased region" description="Low complexity" evidence="2">
    <location>
        <begin position="268"/>
        <end position="289"/>
    </location>
</feature>